<dbReference type="SUPFAM" id="SSF46689">
    <property type="entry name" value="Homeodomain-like"/>
    <property type="match status" value="1"/>
</dbReference>
<sequence>MAQPGNGTVPGSTGGHRRGAAVRGPAGRVATMTESAETPEGRRPRKRMSYGEGREALLNAAVRVVARGGLRKLTYRAVAEEAGATHGLVVHHFGSRDALIEEALAHSVRDSLNRSALETGTGKVADFSVGLSEMVTADPDTQAFQYELLLESRRRPELLPQIRVLYDEYFDATERELSRMIPGDASRSLTRLVFAALDGLVLHQLVMGEPEVTDAALEELRTLLRLLHANGGEGDAGAVADAGADAATDPGD</sequence>
<name>A0A917XZW7_9ACTN</name>
<dbReference type="PRINTS" id="PR00455">
    <property type="entry name" value="HTHTETR"/>
</dbReference>
<dbReference type="InterPro" id="IPR050109">
    <property type="entry name" value="HTH-type_TetR-like_transc_reg"/>
</dbReference>
<proteinExistence type="predicted"/>
<dbReference type="EMBL" id="BMMM01000003">
    <property type="protein sequence ID" value="GGN59044.1"/>
    <property type="molecule type" value="Genomic_DNA"/>
</dbReference>
<reference evidence="5 6" key="1">
    <citation type="journal article" date="2014" name="Int. J. Syst. Evol. Microbiol.">
        <title>Complete genome sequence of Corynebacterium casei LMG S-19264T (=DSM 44701T), isolated from a smear-ripened cheese.</title>
        <authorList>
            <consortium name="US DOE Joint Genome Institute (JGI-PGF)"/>
            <person name="Walter F."/>
            <person name="Albersmeier A."/>
            <person name="Kalinowski J."/>
            <person name="Ruckert C."/>
        </authorList>
    </citation>
    <scope>NUCLEOTIDE SEQUENCE [LARGE SCALE GENOMIC DNA]</scope>
    <source>
        <strain evidence="5 6">CGMCC 4.7111</strain>
    </source>
</reference>
<feature type="domain" description="HTH tetR-type" evidence="4">
    <location>
        <begin position="51"/>
        <end position="111"/>
    </location>
</feature>
<dbReference type="InterPro" id="IPR001647">
    <property type="entry name" value="HTH_TetR"/>
</dbReference>
<dbReference type="Pfam" id="PF17940">
    <property type="entry name" value="TetR_C_31"/>
    <property type="match status" value="1"/>
</dbReference>
<comment type="caution">
    <text evidence="5">The sequence shown here is derived from an EMBL/GenBank/DDBJ whole genome shotgun (WGS) entry which is preliminary data.</text>
</comment>
<dbReference type="GO" id="GO:0000976">
    <property type="term" value="F:transcription cis-regulatory region binding"/>
    <property type="evidence" value="ECO:0007669"/>
    <property type="project" value="TreeGrafter"/>
</dbReference>
<dbReference type="SUPFAM" id="SSF48498">
    <property type="entry name" value="Tetracyclin repressor-like, C-terminal domain"/>
    <property type="match status" value="1"/>
</dbReference>
<evidence type="ECO:0000259" key="4">
    <source>
        <dbReference type="PROSITE" id="PS50977"/>
    </source>
</evidence>
<evidence type="ECO:0000256" key="1">
    <source>
        <dbReference type="ARBA" id="ARBA00023125"/>
    </source>
</evidence>
<keyword evidence="6" id="KW-1185">Reference proteome</keyword>
<keyword evidence="1 2" id="KW-0238">DNA-binding</keyword>
<protein>
    <recommendedName>
        <fullName evidence="4">HTH tetR-type domain-containing protein</fullName>
    </recommendedName>
</protein>
<gene>
    <name evidence="5" type="ORF">GCM10011579_023070</name>
</gene>
<dbReference type="Pfam" id="PF00440">
    <property type="entry name" value="TetR_N"/>
    <property type="match status" value="1"/>
</dbReference>
<dbReference type="AlphaFoldDB" id="A0A917XZW7"/>
<evidence type="ECO:0000256" key="3">
    <source>
        <dbReference type="SAM" id="MobiDB-lite"/>
    </source>
</evidence>
<dbReference type="PANTHER" id="PTHR30055">
    <property type="entry name" value="HTH-TYPE TRANSCRIPTIONAL REGULATOR RUTR"/>
    <property type="match status" value="1"/>
</dbReference>
<organism evidence="5 6">
    <name type="scientific">Streptomyces albiflavescens</name>
    <dbReference type="NCBI Taxonomy" id="1623582"/>
    <lineage>
        <taxon>Bacteria</taxon>
        <taxon>Bacillati</taxon>
        <taxon>Actinomycetota</taxon>
        <taxon>Actinomycetes</taxon>
        <taxon>Kitasatosporales</taxon>
        <taxon>Streptomycetaceae</taxon>
        <taxon>Streptomyces</taxon>
    </lineage>
</organism>
<evidence type="ECO:0000313" key="6">
    <source>
        <dbReference type="Proteomes" id="UP000600365"/>
    </source>
</evidence>
<dbReference type="Gene3D" id="1.10.357.10">
    <property type="entry name" value="Tetracycline Repressor, domain 2"/>
    <property type="match status" value="1"/>
</dbReference>
<feature type="compositionally biased region" description="Polar residues" evidence="3">
    <location>
        <begin position="1"/>
        <end position="11"/>
    </location>
</feature>
<dbReference type="PROSITE" id="PS50977">
    <property type="entry name" value="HTH_TETR_2"/>
    <property type="match status" value="1"/>
</dbReference>
<dbReference type="GO" id="GO:0003700">
    <property type="term" value="F:DNA-binding transcription factor activity"/>
    <property type="evidence" value="ECO:0007669"/>
    <property type="project" value="TreeGrafter"/>
</dbReference>
<feature type="DNA-binding region" description="H-T-H motif" evidence="2">
    <location>
        <begin position="74"/>
        <end position="93"/>
    </location>
</feature>
<accession>A0A917XZW7</accession>
<dbReference type="PANTHER" id="PTHR30055:SF231">
    <property type="entry name" value="TRANSCRIPTIONAL REGULATORY PROTEIN (PROBABLY DEOR-FAMILY)-RELATED"/>
    <property type="match status" value="1"/>
</dbReference>
<feature type="region of interest" description="Disordered" evidence="3">
    <location>
        <begin position="1"/>
        <end position="50"/>
    </location>
</feature>
<evidence type="ECO:0000256" key="2">
    <source>
        <dbReference type="PROSITE-ProRule" id="PRU00335"/>
    </source>
</evidence>
<dbReference type="InterPro" id="IPR041583">
    <property type="entry name" value="TetR_C_31"/>
</dbReference>
<feature type="compositionally biased region" description="Low complexity" evidence="3">
    <location>
        <begin position="21"/>
        <end position="30"/>
    </location>
</feature>
<dbReference type="InterPro" id="IPR009057">
    <property type="entry name" value="Homeodomain-like_sf"/>
</dbReference>
<dbReference type="InterPro" id="IPR036271">
    <property type="entry name" value="Tet_transcr_reg_TetR-rel_C_sf"/>
</dbReference>
<evidence type="ECO:0000313" key="5">
    <source>
        <dbReference type="EMBL" id="GGN59044.1"/>
    </source>
</evidence>
<dbReference type="Proteomes" id="UP000600365">
    <property type="component" value="Unassembled WGS sequence"/>
</dbReference>